<dbReference type="Proteomes" id="UP000663868">
    <property type="component" value="Unassembled WGS sequence"/>
</dbReference>
<dbReference type="Proteomes" id="UP000663860">
    <property type="component" value="Unassembled WGS sequence"/>
</dbReference>
<organism evidence="1 3">
    <name type="scientific">Adineta steineri</name>
    <dbReference type="NCBI Taxonomy" id="433720"/>
    <lineage>
        <taxon>Eukaryota</taxon>
        <taxon>Metazoa</taxon>
        <taxon>Spiralia</taxon>
        <taxon>Gnathifera</taxon>
        <taxon>Rotifera</taxon>
        <taxon>Eurotatoria</taxon>
        <taxon>Bdelloidea</taxon>
        <taxon>Adinetida</taxon>
        <taxon>Adinetidae</taxon>
        <taxon>Adineta</taxon>
    </lineage>
</organism>
<protein>
    <submittedName>
        <fullName evidence="1">Uncharacterized protein</fullName>
    </submittedName>
</protein>
<evidence type="ECO:0000313" key="2">
    <source>
        <dbReference type="EMBL" id="CAF4009388.1"/>
    </source>
</evidence>
<dbReference type="AlphaFoldDB" id="A0A815I6R4"/>
<comment type="caution">
    <text evidence="1">The sequence shown here is derived from an EMBL/GenBank/DDBJ whole genome shotgun (WGS) entry which is preliminary data.</text>
</comment>
<sequence>MLEIKEETLYKFRFEPSNKLIQLTKQELARIPLLFAFVERKNDFPSIQNDQDEYLLHYPIHYNWFMPILHSINTEQPYILFTDLFKDENILDVLQLFDYLCINLFSPPLLDERNIRLLNPTTNKNENQRLVYRRANNLSEARNIAAAFVLSLTKNEYDLNDFKTIECIFSLISVIFSHRDIFSSQFRYHTYTILEEYVFPLFFKEHPIHLLVNIEQNENTDSEIYLYDDMQCLPINFQGAFSRKGIYELREKKVIIVGKRMKLGKSALINMLIEYDDIEYTKKYLYDTIEDYLFPTYVLPVSIELSEVDLTTKELHLNETQSTRPKPFNRLSKIDKFKPRYGPKVQKYR</sequence>
<dbReference type="EMBL" id="CAJNOE010000951">
    <property type="protein sequence ID" value="CAF1364209.1"/>
    <property type="molecule type" value="Genomic_DNA"/>
</dbReference>
<dbReference type="EMBL" id="CAJOBB010002934">
    <property type="protein sequence ID" value="CAF4009388.1"/>
    <property type="molecule type" value="Genomic_DNA"/>
</dbReference>
<evidence type="ECO:0000313" key="3">
    <source>
        <dbReference type="Proteomes" id="UP000663860"/>
    </source>
</evidence>
<proteinExistence type="predicted"/>
<reference evidence="1" key="1">
    <citation type="submission" date="2021-02" db="EMBL/GenBank/DDBJ databases">
        <authorList>
            <person name="Nowell W R."/>
        </authorList>
    </citation>
    <scope>NUCLEOTIDE SEQUENCE</scope>
</reference>
<accession>A0A815I6R4</accession>
<gene>
    <name evidence="1" type="ORF">IZO911_LOCUS37492</name>
    <name evidence="2" type="ORF">KXQ929_LOCUS28976</name>
</gene>
<evidence type="ECO:0000313" key="1">
    <source>
        <dbReference type="EMBL" id="CAF1364209.1"/>
    </source>
</evidence>
<name>A0A815I6R4_9BILA</name>